<organism evidence="1 2">
    <name type="scientific">Dermatophagoides farinae</name>
    <name type="common">American house dust mite</name>
    <dbReference type="NCBI Taxonomy" id="6954"/>
    <lineage>
        <taxon>Eukaryota</taxon>
        <taxon>Metazoa</taxon>
        <taxon>Ecdysozoa</taxon>
        <taxon>Arthropoda</taxon>
        <taxon>Chelicerata</taxon>
        <taxon>Arachnida</taxon>
        <taxon>Acari</taxon>
        <taxon>Acariformes</taxon>
        <taxon>Sarcoptiformes</taxon>
        <taxon>Astigmata</taxon>
        <taxon>Psoroptidia</taxon>
        <taxon>Analgoidea</taxon>
        <taxon>Pyroglyphidae</taxon>
        <taxon>Dermatophagoidinae</taxon>
        <taxon>Dermatophagoides</taxon>
    </lineage>
</organism>
<proteinExistence type="predicted"/>
<evidence type="ECO:0000313" key="2">
    <source>
        <dbReference type="Proteomes" id="UP000790347"/>
    </source>
</evidence>
<evidence type="ECO:0000313" key="1">
    <source>
        <dbReference type="EMBL" id="KAH9530169.1"/>
    </source>
</evidence>
<gene>
    <name evidence="1" type="ORF">DERF_003994</name>
</gene>
<dbReference type="EMBL" id="ASGP02000001">
    <property type="protein sequence ID" value="KAH9530169.1"/>
    <property type="molecule type" value="Genomic_DNA"/>
</dbReference>
<dbReference type="AlphaFoldDB" id="A0A922LBZ7"/>
<reference evidence="1" key="2">
    <citation type="journal article" date="2022" name="Res Sq">
        <title>Comparative Genomics Reveals Insights into the Divergent Evolution of Astigmatic Mites and Household Pest Adaptations.</title>
        <authorList>
            <person name="Xiong Q."/>
            <person name="Wan A.T.-Y."/>
            <person name="Liu X.-Y."/>
            <person name="Fung C.S.-H."/>
            <person name="Xiao X."/>
            <person name="Malainual N."/>
            <person name="Hou J."/>
            <person name="Wang L."/>
            <person name="Wang M."/>
            <person name="Yang K."/>
            <person name="Cui Y."/>
            <person name="Leung E."/>
            <person name="Nong W."/>
            <person name="Shin S.-K."/>
            <person name="Au S."/>
            <person name="Jeong K.Y."/>
            <person name="Chew F.T."/>
            <person name="Hui J."/>
            <person name="Leung T.F."/>
            <person name="Tungtrongchitr A."/>
            <person name="Zhong N."/>
            <person name="Liu Z."/>
            <person name="Tsui S."/>
        </authorList>
    </citation>
    <scope>NUCLEOTIDE SEQUENCE</scope>
    <source>
        <strain evidence="1">Derf</strain>
        <tissue evidence="1">Whole organism</tissue>
    </source>
</reference>
<reference evidence="1" key="1">
    <citation type="submission" date="2013-05" db="EMBL/GenBank/DDBJ databases">
        <authorList>
            <person name="Yim A.K.Y."/>
            <person name="Chan T.F."/>
            <person name="Ji K.M."/>
            <person name="Liu X.Y."/>
            <person name="Zhou J.W."/>
            <person name="Li R.Q."/>
            <person name="Yang K.Y."/>
            <person name="Li J."/>
            <person name="Li M."/>
            <person name="Law P.T.W."/>
            <person name="Wu Y.L."/>
            <person name="Cai Z.L."/>
            <person name="Qin H."/>
            <person name="Bao Y."/>
            <person name="Leung R.K.K."/>
            <person name="Ng P.K.S."/>
            <person name="Zou J."/>
            <person name="Zhong X.J."/>
            <person name="Ran P.X."/>
            <person name="Zhong N.S."/>
            <person name="Liu Z.G."/>
            <person name="Tsui S.K.W."/>
        </authorList>
    </citation>
    <scope>NUCLEOTIDE SEQUENCE</scope>
    <source>
        <strain evidence="1">Derf</strain>
        <tissue evidence="1">Whole organism</tissue>
    </source>
</reference>
<dbReference type="Proteomes" id="UP000790347">
    <property type="component" value="Unassembled WGS sequence"/>
</dbReference>
<accession>A0A922LBZ7</accession>
<protein>
    <submittedName>
        <fullName evidence="1">Uncharacterized protein</fullName>
    </submittedName>
</protein>
<comment type="caution">
    <text evidence="1">The sequence shown here is derived from an EMBL/GenBank/DDBJ whole genome shotgun (WGS) entry which is preliminary data.</text>
</comment>
<sequence>MVLKTDDDVDESSQPYCDIIVNYYSGCLWLVSSNSLSADFTCWLTVIKIPVILIYFSNDVFISLVLS</sequence>
<keyword evidence="2" id="KW-1185">Reference proteome</keyword>
<name>A0A922LBZ7_DERFA</name>